<dbReference type="AlphaFoldDB" id="A0A3N4VMU6"/>
<dbReference type="Pfam" id="PF04991">
    <property type="entry name" value="LicD"/>
    <property type="match status" value="1"/>
</dbReference>
<reference evidence="2 3" key="1">
    <citation type="submission" date="2018-11" db="EMBL/GenBank/DDBJ databases">
        <title>Genomic Encyclopedia of Type Strains, Phase IV (KMG-IV): sequencing the most valuable type-strain genomes for metagenomic binning, comparative biology and taxonomic classification.</title>
        <authorList>
            <person name="Goeker M."/>
        </authorList>
    </citation>
    <scope>NUCLEOTIDE SEQUENCE [LARGE SCALE GENOMIC DNA]</scope>
    <source>
        <strain evidence="2 3">DSM 27238</strain>
    </source>
</reference>
<dbReference type="InterPro" id="IPR052942">
    <property type="entry name" value="LPS_cholinephosphotransferase"/>
</dbReference>
<name>A0A3N4VMU6_9PAST</name>
<dbReference type="EMBL" id="RKQP01000004">
    <property type="protein sequence ID" value="RPE82705.1"/>
    <property type="molecule type" value="Genomic_DNA"/>
</dbReference>
<keyword evidence="3" id="KW-1185">Reference proteome</keyword>
<dbReference type="InterPro" id="IPR007074">
    <property type="entry name" value="LicD/FKTN/FKRP_NTP_transf"/>
</dbReference>
<protein>
    <submittedName>
        <fullName evidence="2">LicD family protein</fullName>
    </submittedName>
</protein>
<feature type="domain" description="LicD/FKTN/FKRP nucleotidyltransferase" evidence="1">
    <location>
        <begin position="57"/>
        <end position="116"/>
    </location>
</feature>
<comment type="caution">
    <text evidence="2">The sequence shown here is derived from an EMBL/GenBank/DDBJ whole genome shotgun (WGS) entry which is preliminary data.</text>
</comment>
<evidence type="ECO:0000313" key="2">
    <source>
        <dbReference type="EMBL" id="RPE82705.1"/>
    </source>
</evidence>
<dbReference type="OrthoDB" id="9786100at2"/>
<dbReference type="PANTHER" id="PTHR43404">
    <property type="entry name" value="LIPOPOLYSACCHARIDE CHOLINEPHOSPHOTRANSFERASE LICD"/>
    <property type="match status" value="1"/>
</dbReference>
<dbReference type="RefSeq" id="WP_124211526.1">
    <property type="nucleotide sequence ID" value="NZ_CP016615.1"/>
</dbReference>
<evidence type="ECO:0000259" key="1">
    <source>
        <dbReference type="Pfam" id="PF04991"/>
    </source>
</evidence>
<organism evidence="2 3">
    <name type="scientific">Vespertiliibacter pulmonis</name>
    <dbReference type="NCBI Taxonomy" id="1443036"/>
    <lineage>
        <taxon>Bacteria</taxon>
        <taxon>Pseudomonadati</taxon>
        <taxon>Pseudomonadota</taxon>
        <taxon>Gammaproteobacteria</taxon>
        <taxon>Pasteurellales</taxon>
        <taxon>Pasteurellaceae</taxon>
        <taxon>Vespertiliibacter</taxon>
    </lineage>
</organism>
<sequence>MLTRLKFFLDKNQRLKKFVLFFYENTIGKYNFYKENKNFKKYNEQTLQSLDKVFKELKCDYWLDFGTLLGAVRENNFIEHDCDIDVGMWLTDYSTQLHSIFEKYGFKKIRDIKIDNGQYGLELTYQINNINVDIFFYTKIDDNYAYYHDFIPENGMSRIGTIQKLGGLVVREISLPISSIGSISFKNENYPIPEPVVDHLIGRYGEGYKVKDSNWSITKGNQDSVKILSDKVGVISYY</sequence>
<gene>
    <name evidence="2" type="ORF">EDC46_1376</name>
</gene>
<dbReference type="PANTHER" id="PTHR43404:SF1">
    <property type="entry name" value="MNN4P"/>
    <property type="match status" value="1"/>
</dbReference>
<accession>A0A3N4VMU6</accession>
<proteinExistence type="predicted"/>
<dbReference type="GO" id="GO:0009100">
    <property type="term" value="P:glycoprotein metabolic process"/>
    <property type="evidence" value="ECO:0007669"/>
    <property type="project" value="UniProtKB-ARBA"/>
</dbReference>
<evidence type="ECO:0000313" key="3">
    <source>
        <dbReference type="Proteomes" id="UP000281691"/>
    </source>
</evidence>
<dbReference type="Proteomes" id="UP000281691">
    <property type="component" value="Unassembled WGS sequence"/>
</dbReference>